<dbReference type="SUPFAM" id="SSF52799">
    <property type="entry name" value="(Phosphotyrosine protein) phosphatases II"/>
    <property type="match status" value="1"/>
</dbReference>
<dbReference type="InterPro" id="IPR003595">
    <property type="entry name" value="Tyr_Pase_cat"/>
</dbReference>
<evidence type="ECO:0000259" key="2">
    <source>
        <dbReference type="PROSITE" id="PS50056"/>
    </source>
</evidence>
<dbReference type="EMBL" id="JADGIZ020000021">
    <property type="protein sequence ID" value="KAL2915731.1"/>
    <property type="molecule type" value="Genomic_DNA"/>
</dbReference>
<dbReference type="PANTHER" id="PTHR23339">
    <property type="entry name" value="TYROSINE SPECIFIC PROTEIN PHOSPHATASE AND DUAL SPECIFICITY PROTEIN PHOSPHATASE"/>
    <property type="match status" value="1"/>
</dbReference>
<feature type="compositionally biased region" description="Pro residues" evidence="1">
    <location>
        <begin position="1"/>
        <end position="19"/>
    </location>
</feature>
<dbReference type="SMART" id="SM00404">
    <property type="entry name" value="PTPc_motif"/>
    <property type="match status" value="1"/>
</dbReference>
<proteinExistence type="predicted"/>
<accession>A0ABR4N869</accession>
<organism evidence="3 4">
    <name type="scientific">Polyrhizophydium stewartii</name>
    <dbReference type="NCBI Taxonomy" id="2732419"/>
    <lineage>
        <taxon>Eukaryota</taxon>
        <taxon>Fungi</taxon>
        <taxon>Fungi incertae sedis</taxon>
        <taxon>Chytridiomycota</taxon>
        <taxon>Chytridiomycota incertae sedis</taxon>
        <taxon>Chytridiomycetes</taxon>
        <taxon>Rhizophydiales</taxon>
        <taxon>Rhizophydiales incertae sedis</taxon>
        <taxon>Polyrhizophydium</taxon>
    </lineage>
</organism>
<name>A0ABR4N869_9FUNG</name>
<evidence type="ECO:0000256" key="1">
    <source>
        <dbReference type="SAM" id="MobiDB-lite"/>
    </source>
</evidence>
<dbReference type="Proteomes" id="UP001527925">
    <property type="component" value="Unassembled WGS sequence"/>
</dbReference>
<dbReference type="Gene3D" id="3.90.190.10">
    <property type="entry name" value="Protein tyrosine phosphatase superfamily"/>
    <property type="match status" value="1"/>
</dbReference>
<gene>
    <name evidence="3" type="ORF">HK105_204677</name>
</gene>
<feature type="region of interest" description="Disordered" evidence="1">
    <location>
        <begin position="1"/>
        <end position="48"/>
    </location>
</feature>
<dbReference type="CDD" id="cd14500">
    <property type="entry name" value="PTP-IVa"/>
    <property type="match status" value="1"/>
</dbReference>
<comment type="caution">
    <text evidence="3">The sequence shown here is derived from an EMBL/GenBank/DDBJ whole genome shotgun (WGS) entry which is preliminary data.</text>
</comment>
<evidence type="ECO:0000313" key="4">
    <source>
        <dbReference type="Proteomes" id="UP001527925"/>
    </source>
</evidence>
<feature type="domain" description="Tyrosine specific protein phosphatases" evidence="2">
    <location>
        <begin position="119"/>
        <end position="196"/>
    </location>
</feature>
<protein>
    <recommendedName>
        <fullName evidence="2">Tyrosine specific protein phosphatases domain-containing protein</fullName>
    </recommendedName>
</protein>
<evidence type="ECO:0000313" key="3">
    <source>
        <dbReference type="EMBL" id="KAL2915731.1"/>
    </source>
</evidence>
<dbReference type="InterPro" id="IPR000387">
    <property type="entry name" value="Tyr_Pase_dom"/>
</dbReference>
<reference evidence="3 4" key="1">
    <citation type="submission" date="2023-09" db="EMBL/GenBank/DDBJ databases">
        <title>Pangenome analysis of Batrachochytrium dendrobatidis and related Chytrids.</title>
        <authorList>
            <person name="Yacoub M.N."/>
            <person name="Stajich J.E."/>
            <person name="James T.Y."/>
        </authorList>
    </citation>
    <scope>NUCLEOTIDE SEQUENCE [LARGE SCALE GENOMIC DNA]</scope>
    <source>
        <strain evidence="3 4">JEL0888</strain>
    </source>
</reference>
<dbReference type="InterPro" id="IPR029021">
    <property type="entry name" value="Prot-tyrosine_phosphatase-like"/>
</dbReference>
<feature type="compositionally biased region" description="Low complexity" evidence="1">
    <location>
        <begin position="20"/>
        <end position="35"/>
    </location>
</feature>
<keyword evidence="4" id="KW-1185">Reference proteome</keyword>
<sequence length="212" mass="23114">MQPPAPLSQQPPQPQPQHPPSQRQPSAQPARPSAANAHGAPARLPNQPTPIDYKHLRFLVFDAPSDRVAELYLRELLAHGVTDVVRVCDPTYDKALFEAAGIRDLPFPDGEAPPDSVVQAWLQLVAQRFSSSLGKDKAARPAEPTACVGVHCVAGLGRAPVLVAMALIEAGMAPLDSVIYIRERRRGAINARQLKFLEAYKRRSKDKACLIQ</sequence>
<dbReference type="PROSITE" id="PS50056">
    <property type="entry name" value="TYR_PHOSPHATASE_2"/>
    <property type="match status" value="1"/>
</dbReference>
<dbReference type="InterPro" id="IPR050561">
    <property type="entry name" value="PTP"/>
</dbReference>